<protein>
    <submittedName>
        <fullName evidence="1">Uncharacterized protein</fullName>
    </submittedName>
</protein>
<dbReference type="EMBL" id="CAUYUJ010022405">
    <property type="protein sequence ID" value="CAK0910501.1"/>
    <property type="molecule type" value="Genomic_DNA"/>
</dbReference>
<accession>A0ABN9YE96</accession>
<dbReference type="Proteomes" id="UP001189429">
    <property type="component" value="Unassembled WGS sequence"/>
</dbReference>
<feature type="non-terminal residue" evidence="1">
    <location>
        <position position="1"/>
    </location>
</feature>
<name>A0ABN9YE96_9DINO</name>
<comment type="caution">
    <text evidence="1">The sequence shown here is derived from an EMBL/GenBank/DDBJ whole genome shotgun (WGS) entry which is preliminary data.</text>
</comment>
<organism evidence="1 2">
    <name type="scientific">Prorocentrum cordatum</name>
    <dbReference type="NCBI Taxonomy" id="2364126"/>
    <lineage>
        <taxon>Eukaryota</taxon>
        <taxon>Sar</taxon>
        <taxon>Alveolata</taxon>
        <taxon>Dinophyceae</taxon>
        <taxon>Prorocentrales</taxon>
        <taxon>Prorocentraceae</taxon>
        <taxon>Prorocentrum</taxon>
    </lineage>
</organism>
<reference evidence="1" key="1">
    <citation type="submission" date="2023-10" db="EMBL/GenBank/DDBJ databases">
        <authorList>
            <person name="Chen Y."/>
            <person name="Shah S."/>
            <person name="Dougan E. K."/>
            <person name="Thang M."/>
            <person name="Chan C."/>
        </authorList>
    </citation>
    <scope>NUCLEOTIDE SEQUENCE [LARGE SCALE GENOMIC DNA]</scope>
</reference>
<keyword evidence="2" id="KW-1185">Reference proteome</keyword>
<feature type="non-terminal residue" evidence="1">
    <location>
        <position position="310"/>
    </location>
</feature>
<sequence>EYDGRTKTWGRIHFNMVDYAQELKEIDIPPQRRKDIESAVTPSEATQLRAILGQLMWLATQGVPLICAELSLLLAYTNTAAINALLQANKLIRRAKTEVQKELIMENHLNPCIVGYPDAAWNVRRDGSSQGGFLIFMTECNLMHNKEAQISLIAWAFAKLPRVCRKEFECGRSTSGQRGALVLDCSGVFDALDKSESSALGLKDKRRALEALALKRGMAATATSLRWCHSSAQLSDCMAKNSEKARASYNLWQQRGSWKLIYDANFISEKTRKKKGMDTLDQDTFFAVDEDDAWQLYPDDLEIETESEIV</sequence>
<gene>
    <name evidence="1" type="ORF">PCOR1329_LOCUS84664</name>
</gene>
<proteinExistence type="predicted"/>
<evidence type="ECO:0000313" key="2">
    <source>
        <dbReference type="Proteomes" id="UP001189429"/>
    </source>
</evidence>
<evidence type="ECO:0000313" key="1">
    <source>
        <dbReference type="EMBL" id="CAK0910501.1"/>
    </source>
</evidence>